<name>A0A229TDR8_9PSEU</name>
<dbReference type="InterPro" id="IPR050631">
    <property type="entry name" value="PheA/TfdB_FAD_monoxygenase"/>
</dbReference>
<evidence type="ECO:0000259" key="3">
    <source>
        <dbReference type="Pfam" id="PF01494"/>
    </source>
</evidence>
<dbReference type="InterPro" id="IPR002938">
    <property type="entry name" value="FAD-bd"/>
</dbReference>
<sequence length="422" mass="45693">MGGGPAGMVLGLLLARAGVEVTVLEKHEDFLHDFRGDTVHPATLQLLDELGLGERFARLPQTRITDVVLPDGAGGVRRIGDFGALRRWGVRHPYVAIVPQWDLLDLLAGAARAEPAFRLEMGTAATSLIHERGRVAGVRYRTNGPGGDEVEGEIRADLTVACNGRNSVLPAAAGLGVTEFDVPFDTWWFRLSRRDGEQVGQLTRRPGRGRFAIVIPREGYFQIGYVARKGTDSRLRARGVDAFRRDVAELLPEYADRVGELVSMDDVKLLDVRLNRLHRWHVEGLLCIGDAAHAMSPVGGVGINLAVQDAVATATLLAGRLQRGAVSGADLARIRRRRLPSLLLVQALQRIMHADLAGPLVSGRQAGPAGRLMTAAQWLPFLRTVAVYLVGVGLRPERAPASARRHGTPAASAGRGKGERRR</sequence>
<dbReference type="Pfam" id="PF01494">
    <property type="entry name" value="FAD_binding_3"/>
    <property type="match status" value="1"/>
</dbReference>
<dbReference type="Gene3D" id="3.50.50.60">
    <property type="entry name" value="FAD/NAD(P)-binding domain"/>
    <property type="match status" value="2"/>
</dbReference>
<feature type="region of interest" description="Disordered" evidence="2">
    <location>
        <begin position="399"/>
        <end position="422"/>
    </location>
</feature>
<evidence type="ECO:0000313" key="5">
    <source>
        <dbReference type="Proteomes" id="UP000215199"/>
    </source>
</evidence>
<comment type="caution">
    <text evidence="4">The sequence shown here is derived from an EMBL/GenBank/DDBJ whole genome shotgun (WGS) entry which is preliminary data.</text>
</comment>
<evidence type="ECO:0000256" key="1">
    <source>
        <dbReference type="ARBA" id="ARBA00023002"/>
    </source>
</evidence>
<dbReference type="Proteomes" id="UP000215199">
    <property type="component" value="Unassembled WGS sequence"/>
</dbReference>
<organism evidence="4 5">
    <name type="scientific">Amycolatopsis vastitatis</name>
    <dbReference type="NCBI Taxonomy" id="1905142"/>
    <lineage>
        <taxon>Bacteria</taxon>
        <taxon>Bacillati</taxon>
        <taxon>Actinomycetota</taxon>
        <taxon>Actinomycetes</taxon>
        <taxon>Pseudonocardiales</taxon>
        <taxon>Pseudonocardiaceae</taxon>
        <taxon>Amycolatopsis</taxon>
    </lineage>
</organism>
<reference evidence="5" key="1">
    <citation type="submission" date="2017-07" db="EMBL/GenBank/DDBJ databases">
        <title>Comparative genome mining reveals phylogenetic distribution patterns of secondary metabolites in Amycolatopsis.</title>
        <authorList>
            <person name="Adamek M."/>
            <person name="Alanjary M."/>
            <person name="Sales-Ortells H."/>
            <person name="Goodfellow M."/>
            <person name="Bull A.T."/>
            <person name="Kalinowski J."/>
            <person name="Ziemert N."/>
        </authorList>
    </citation>
    <scope>NUCLEOTIDE SEQUENCE [LARGE SCALE GENOMIC DNA]</scope>
    <source>
        <strain evidence="5">H5</strain>
    </source>
</reference>
<feature type="domain" description="FAD-binding" evidence="3">
    <location>
        <begin position="2"/>
        <end position="338"/>
    </location>
</feature>
<dbReference type="PANTHER" id="PTHR43476:SF5">
    <property type="entry name" value="FAD-DEPENDENT MONOOXYGENASE"/>
    <property type="match status" value="1"/>
</dbReference>
<keyword evidence="5" id="KW-1185">Reference proteome</keyword>
<keyword evidence="1" id="KW-0560">Oxidoreductase</keyword>
<dbReference type="GO" id="GO:0071949">
    <property type="term" value="F:FAD binding"/>
    <property type="evidence" value="ECO:0007669"/>
    <property type="project" value="InterPro"/>
</dbReference>
<proteinExistence type="predicted"/>
<evidence type="ECO:0000313" key="4">
    <source>
        <dbReference type="EMBL" id="OXM68889.1"/>
    </source>
</evidence>
<dbReference type="OrthoDB" id="9791689at2"/>
<dbReference type="AlphaFoldDB" id="A0A229TDR8"/>
<accession>A0A229TDR8</accession>
<dbReference type="SUPFAM" id="SSF51905">
    <property type="entry name" value="FAD/NAD(P)-binding domain"/>
    <property type="match status" value="1"/>
</dbReference>
<evidence type="ECO:0000256" key="2">
    <source>
        <dbReference type="SAM" id="MobiDB-lite"/>
    </source>
</evidence>
<dbReference type="PANTHER" id="PTHR43476">
    <property type="entry name" value="3-(3-HYDROXY-PHENYL)PROPIONATE/3-HYDROXYCINNAMIC ACID HYDROXYLASE"/>
    <property type="match status" value="1"/>
</dbReference>
<dbReference type="InterPro" id="IPR036188">
    <property type="entry name" value="FAD/NAD-bd_sf"/>
</dbReference>
<dbReference type="EMBL" id="NMUL01000009">
    <property type="protein sequence ID" value="OXM68889.1"/>
    <property type="molecule type" value="Genomic_DNA"/>
</dbReference>
<dbReference type="NCBIfam" id="NF004833">
    <property type="entry name" value="PRK06185.1-1"/>
    <property type="match status" value="1"/>
</dbReference>
<gene>
    <name evidence="4" type="ORF">CF165_12515</name>
</gene>
<dbReference type="GO" id="GO:0016491">
    <property type="term" value="F:oxidoreductase activity"/>
    <property type="evidence" value="ECO:0007669"/>
    <property type="project" value="UniProtKB-KW"/>
</dbReference>
<dbReference type="PRINTS" id="PR00420">
    <property type="entry name" value="RNGMNOXGNASE"/>
</dbReference>
<protein>
    <recommendedName>
        <fullName evidence="3">FAD-binding domain-containing protein</fullName>
    </recommendedName>
</protein>